<dbReference type="PANTHER" id="PTHR30582">
    <property type="entry name" value="L,D-TRANSPEPTIDASE"/>
    <property type="match status" value="1"/>
</dbReference>
<dbReference type="InterPro" id="IPR050979">
    <property type="entry name" value="LD-transpeptidase"/>
</dbReference>
<evidence type="ECO:0000256" key="4">
    <source>
        <dbReference type="ARBA" id="ARBA00022984"/>
    </source>
</evidence>
<dbReference type="InterPro" id="IPR038063">
    <property type="entry name" value="Transpep_catalytic_dom"/>
</dbReference>
<organism evidence="9 10">
    <name type="scientific">Candidatus Clostridium stratigraminis</name>
    <dbReference type="NCBI Taxonomy" id="3381661"/>
    <lineage>
        <taxon>Bacteria</taxon>
        <taxon>Bacillati</taxon>
        <taxon>Bacillota</taxon>
        <taxon>Clostridia</taxon>
        <taxon>Eubacteriales</taxon>
        <taxon>Clostridiaceae</taxon>
        <taxon>Clostridium</taxon>
    </lineage>
</organism>
<dbReference type="Pfam" id="PF12229">
    <property type="entry name" value="PG_binding_4"/>
    <property type="match status" value="2"/>
</dbReference>
<keyword evidence="4 6" id="KW-0573">Peptidoglycan synthesis</keyword>
<dbReference type="EMBL" id="JBJHZZ010000001">
    <property type="protein sequence ID" value="MFL0245468.1"/>
    <property type="molecule type" value="Genomic_DNA"/>
</dbReference>
<dbReference type="Gene3D" id="3.10.20.800">
    <property type="match status" value="1"/>
</dbReference>
<keyword evidence="7" id="KW-0472">Membrane</keyword>
<evidence type="ECO:0000256" key="3">
    <source>
        <dbReference type="ARBA" id="ARBA00022960"/>
    </source>
</evidence>
<dbReference type="InterPro" id="IPR005490">
    <property type="entry name" value="LD_TPept_cat_dom"/>
</dbReference>
<evidence type="ECO:0000259" key="8">
    <source>
        <dbReference type="PROSITE" id="PS52029"/>
    </source>
</evidence>
<evidence type="ECO:0000256" key="5">
    <source>
        <dbReference type="ARBA" id="ARBA00023316"/>
    </source>
</evidence>
<comment type="caution">
    <text evidence="9">The sequence shown here is derived from an EMBL/GenBank/DDBJ whole genome shotgun (WGS) entry which is preliminary data.</text>
</comment>
<dbReference type="SUPFAM" id="SSF141523">
    <property type="entry name" value="L,D-transpeptidase catalytic domain-like"/>
    <property type="match status" value="1"/>
</dbReference>
<keyword evidence="10" id="KW-1185">Reference proteome</keyword>
<protein>
    <submittedName>
        <fullName evidence="9">Peptidoglycan binding domain-containing protein</fullName>
    </submittedName>
</protein>
<comment type="pathway">
    <text evidence="1 6">Cell wall biogenesis; peptidoglycan biosynthesis.</text>
</comment>
<keyword evidence="7" id="KW-1133">Transmembrane helix</keyword>
<dbReference type="InterPro" id="IPR038054">
    <property type="entry name" value="LD_TPept-like_central_sf"/>
</dbReference>
<evidence type="ECO:0000256" key="1">
    <source>
        <dbReference type="ARBA" id="ARBA00004752"/>
    </source>
</evidence>
<dbReference type="Proteomes" id="UP001623591">
    <property type="component" value="Unassembled WGS sequence"/>
</dbReference>
<dbReference type="Pfam" id="PF03734">
    <property type="entry name" value="YkuD"/>
    <property type="match status" value="1"/>
</dbReference>
<dbReference type="CDD" id="cd16913">
    <property type="entry name" value="YkuD_like"/>
    <property type="match status" value="1"/>
</dbReference>
<dbReference type="SUPFAM" id="SSF143985">
    <property type="entry name" value="L,D-transpeptidase pre-catalytic domain-like"/>
    <property type="match status" value="1"/>
</dbReference>
<dbReference type="RefSeq" id="WP_406767932.1">
    <property type="nucleotide sequence ID" value="NZ_JBJHZZ010000001.1"/>
</dbReference>
<keyword evidence="7" id="KW-0812">Transmembrane</keyword>
<keyword evidence="5 6" id="KW-0961">Cell wall biogenesis/degradation</keyword>
<name>A0ABW8T120_9CLOT</name>
<dbReference type="PROSITE" id="PS52029">
    <property type="entry name" value="LD_TPASE"/>
    <property type="match status" value="1"/>
</dbReference>
<dbReference type="InterPro" id="IPR022029">
    <property type="entry name" value="YoaR-like_PG-bd"/>
</dbReference>
<feature type="active site" description="Proton donor/acceptor" evidence="6">
    <location>
        <position position="417"/>
    </location>
</feature>
<sequence length="463" mass="51919">MEKEKQEPKPRKILLVILIPLCSLLIIYFGITLYFINHYYYGSSINCINVSGKTVEEVKSEMSSKLQDFTLELKERGGAKEVISAVDIDLGYTSEEEFKKLKDKQSAFKWITAFSNKKANEITVGVTFDRELLKKQLDKLNCLNNSNIVEPKNPSFKYTDSGYIIVPETLGNKINKDVLYTEVEKVISKEGTYLDLEAINCYVNPQYTSKSEKVIETKNILNKYAASKITYNIGDKNEIVDGTIINKWLSVDENFTVSLDEVKAKSYLTGLLNKYNTIGKTRNFPTTSGKTIKISGGDYGYAINTVAETQDFIAAIKEGKILTKEPKYSQTTFSAITSDIGNTYVEIDMTNQHLWFYKKGSLMAQGDIVTGNVNAGHKTPSGIYRLKYKQKGAVLRGPDYAAPVTYWMPFNGGIGLHDASWRSRFGGNIYKTDGSHGCVNLPFSLAKTIFENIDPGTPVVCFY</sequence>
<reference evidence="9 10" key="1">
    <citation type="submission" date="2024-11" db="EMBL/GenBank/DDBJ databases">
        <authorList>
            <person name="Heng Y.C."/>
            <person name="Lim A.C.H."/>
            <person name="Lee J.K.Y."/>
            <person name="Kittelmann S."/>
        </authorList>
    </citation>
    <scope>NUCLEOTIDE SEQUENCE [LARGE SCALE GENOMIC DNA]</scope>
    <source>
        <strain evidence="9 10">WILCCON 0185</strain>
    </source>
</reference>
<evidence type="ECO:0000313" key="9">
    <source>
        <dbReference type="EMBL" id="MFL0245468.1"/>
    </source>
</evidence>
<keyword evidence="3 6" id="KW-0133">Cell shape</keyword>
<evidence type="ECO:0000313" key="10">
    <source>
        <dbReference type="Proteomes" id="UP001623591"/>
    </source>
</evidence>
<dbReference type="Gene3D" id="2.40.440.10">
    <property type="entry name" value="L,D-transpeptidase catalytic domain-like"/>
    <property type="match status" value="1"/>
</dbReference>
<evidence type="ECO:0000256" key="7">
    <source>
        <dbReference type="SAM" id="Phobius"/>
    </source>
</evidence>
<evidence type="ECO:0000256" key="2">
    <source>
        <dbReference type="ARBA" id="ARBA00022679"/>
    </source>
</evidence>
<feature type="transmembrane region" description="Helical" evidence="7">
    <location>
        <begin position="12"/>
        <end position="36"/>
    </location>
</feature>
<feature type="domain" description="L,D-TPase catalytic" evidence="8">
    <location>
        <begin position="343"/>
        <end position="462"/>
    </location>
</feature>
<accession>A0ABW8T120</accession>
<gene>
    <name evidence="9" type="ORF">ACJDUG_00575</name>
</gene>
<feature type="active site" description="Nucleophile" evidence="6">
    <location>
        <position position="438"/>
    </location>
</feature>
<dbReference type="PANTHER" id="PTHR30582:SF33">
    <property type="entry name" value="EXPORTED PROTEIN"/>
    <property type="match status" value="1"/>
</dbReference>
<keyword evidence="2" id="KW-0808">Transferase</keyword>
<evidence type="ECO:0000256" key="6">
    <source>
        <dbReference type="PROSITE-ProRule" id="PRU01373"/>
    </source>
</evidence>
<proteinExistence type="predicted"/>